<keyword evidence="5 7" id="KW-1133">Transmembrane helix</keyword>
<dbReference type="GO" id="GO:0004252">
    <property type="term" value="F:serine-type endopeptidase activity"/>
    <property type="evidence" value="ECO:0007669"/>
    <property type="project" value="InterPro"/>
</dbReference>
<feature type="transmembrane region" description="Helical" evidence="7">
    <location>
        <begin position="90"/>
        <end position="108"/>
    </location>
</feature>
<dbReference type="GO" id="GO:0016020">
    <property type="term" value="C:membrane"/>
    <property type="evidence" value="ECO:0007669"/>
    <property type="project" value="UniProtKB-SubCell"/>
</dbReference>
<evidence type="ECO:0000256" key="1">
    <source>
        <dbReference type="ARBA" id="ARBA00004141"/>
    </source>
</evidence>
<dbReference type="PANTHER" id="PTHR43731:SF14">
    <property type="entry name" value="PRESENILIN-ASSOCIATED RHOMBOID-LIKE PROTEIN, MITOCHONDRIAL"/>
    <property type="match status" value="1"/>
</dbReference>
<dbReference type="EMBL" id="AIMD01000035">
    <property type="protein sequence ID" value="EJF94241.1"/>
    <property type="molecule type" value="Genomic_DNA"/>
</dbReference>
<dbReference type="Pfam" id="PF01694">
    <property type="entry name" value="Rhomboid"/>
    <property type="match status" value="1"/>
</dbReference>
<gene>
    <name evidence="9" type="ORF">ME9_01162</name>
</gene>
<comment type="subcellular location">
    <subcellularLocation>
        <location evidence="1">Membrane</location>
        <topology evidence="1">Multi-pass membrane protein</topology>
    </subcellularLocation>
</comment>
<dbReference type="PANTHER" id="PTHR43731">
    <property type="entry name" value="RHOMBOID PROTEASE"/>
    <property type="match status" value="1"/>
</dbReference>
<dbReference type="Gene3D" id="1.20.1540.10">
    <property type="entry name" value="Rhomboid-like"/>
    <property type="match status" value="1"/>
</dbReference>
<evidence type="ECO:0000256" key="3">
    <source>
        <dbReference type="ARBA" id="ARBA00022692"/>
    </source>
</evidence>
<keyword evidence="4" id="KW-0378">Hydrolase</keyword>
<evidence type="ECO:0000256" key="7">
    <source>
        <dbReference type="SAM" id="Phobius"/>
    </source>
</evidence>
<feature type="domain" description="Peptidase S54 rhomboid" evidence="8">
    <location>
        <begin position="75"/>
        <end position="232"/>
    </location>
</feature>
<dbReference type="RefSeq" id="WP_004860164.1">
    <property type="nucleotide sequence ID" value="NZ_JH725052.1"/>
</dbReference>
<evidence type="ECO:0000256" key="5">
    <source>
        <dbReference type="ARBA" id="ARBA00022989"/>
    </source>
</evidence>
<feature type="transmembrane region" description="Helical" evidence="7">
    <location>
        <begin position="188"/>
        <end position="209"/>
    </location>
</feature>
<evidence type="ECO:0000256" key="2">
    <source>
        <dbReference type="ARBA" id="ARBA00009045"/>
    </source>
</evidence>
<feature type="transmembrane region" description="Helical" evidence="7">
    <location>
        <begin position="114"/>
        <end position="131"/>
    </location>
</feature>
<comment type="caution">
    <text evidence="9">The sequence shown here is derived from an EMBL/GenBank/DDBJ whole genome shotgun (WGS) entry which is preliminary data.</text>
</comment>
<accession>A0A9P2W2H5</accession>
<evidence type="ECO:0000259" key="8">
    <source>
        <dbReference type="Pfam" id="PF01694"/>
    </source>
</evidence>
<keyword evidence="3 7" id="KW-0812">Transmembrane</keyword>
<dbReference type="Proteomes" id="UP000002648">
    <property type="component" value="Unassembled WGS sequence"/>
</dbReference>
<reference evidence="9 10" key="1">
    <citation type="submission" date="2012-03" db="EMBL/GenBank/DDBJ databases">
        <title>The Genome Sequence of Bartonella taylorii 8TBB.</title>
        <authorList>
            <consortium name="The Broad Institute Genome Sequencing Platform"/>
            <consortium name="The Broad Institute Genome Sequencing Center for Infectious Disease"/>
            <person name="Feldgarden M."/>
            <person name="Kirby J."/>
            <person name="Kosoy M."/>
            <person name="Birtles R."/>
            <person name="Probert W.S."/>
            <person name="Chiaraviglio L."/>
            <person name="Young S.K."/>
            <person name="Zeng Q."/>
            <person name="Gargeya S."/>
            <person name="Fitzgerald M."/>
            <person name="Haas B."/>
            <person name="Abouelleil A."/>
            <person name="Alvarado L."/>
            <person name="Arachchi H.M."/>
            <person name="Berlin A."/>
            <person name="Chapman S.B."/>
            <person name="Gearin G."/>
            <person name="Goldberg J."/>
            <person name="Griggs A."/>
            <person name="Gujja S."/>
            <person name="Hansen M."/>
            <person name="Heiman D."/>
            <person name="Howarth C."/>
            <person name="Larimer J."/>
            <person name="Lui A."/>
            <person name="MacDonald P.J.P."/>
            <person name="McCowen C."/>
            <person name="Montmayeur A."/>
            <person name="Murphy C."/>
            <person name="Neiman D."/>
            <person name="Pearson M."/>
            <person name="Priest M."/>
            <person name="Roberts A."/>
            <person name="Saif S."/>
            <person name="Shea T."/>
            <person name="Sisk P."/>
            <person name="Stolte C."/>
            <person name="Sykes S."/>
            <person name="Wortman J."/>
            <person name="Nusbaum C."/>
            <person name="Birren B."/>
        </authorList>
    </citation>
    <scope>NUCLEOTIDE SEQUENCE [LARGE SCALE GENOMIC DNA]</scope>
    <source>
        <strain evidence="9 10">8TBB</strain>
    </source>
</reference>
<dbReference type="AlphaFoldDB" id="A0A9P2W2H5"/>
<keyword evidence="6 7" id="KW-0472">Membrane</keyword>
<dbReference type="InterPro" id="IPR050925">
    <property type="entry name" value="Rhomboid_protease_S54"/>
</dbReference>
<evidence type="ECO:0000313" key="9">
    <source>
        <dbReference type="EMBL" id="EJF94241.1"/>
    </source>
</evidence>
<protein>
    <recommendedName>
        <fullName evidence="8">Peptidase S54 rhomboid domain-containing protein</fullName>
    </recommendedName>
</protein>
<proteinExistence type="inferred from homology"/>
<comment type="similarity">
    <text evidence="2">Belongs to the peptidase S54 family.</text>
</comment>
<organism evidence="9 10">
    <name type="scientific">Bartonella taylorii 8TBB</name>
    <dbReference type="NCBI Taxonomy" id="1094560"/>
    <lineage>
        <taxon>Bacteria</taxon>
        <taxon>Pseudomonadati</taxon>
        <taxon>Pseudomonadota</taxon>
        <taxon>Alphaproteobacteria</taxon>
        <taxon>Hyphomicrobiales</taxon>
        <taxon>Bartonellaceae</taxon>
        <taxon>Bartonella</taxon>
    </lineage>
</organism>
<keyword evidence="10" id="KW-1185">Reference proteome</keyword>
<dbReference type="InterPro" id="IPR035952">
    <property type="entry name" value="Rhomboid-like_sf"/>
</dbReference>
<feature type="transmembrane region" description="Helical" evidence="7">
    <location>
        <begin position="58"/>
        <end position="78"/>
    </location>
</feature>
<dbReference type="SUPFAM" id="SSF144091">
    <property type="entry name" value="Rhomboid-like"/>
    <property type="match status" value="1"/>
</dbReference>
<evidence type="ECO:0000256" key="6">
    <source>
        <dbReference type="ARBA" id="ARBA00023136"/>
    </source>
</evidence>
<sequence length="246" mass="27923">MKDGKDQYNNGSFFPEKPKEPLLNVPFIIVVFIALCFCIYFVSQYLFSHQFYIESLDLFAFTPVLFKTEPLVFCYTIISYSFMHSSFKHVAINMAWLLVFGSPLVRHIGGFRFLIFWVLTAIIAVLTYFVFHQESAISLVGASGAVSGMMGAIARYDFLWSYLEATTQNERFLSPLLSIKKALSSRSVLIYLSIWLSVDFIIGISSFLFEGDGVSIAWEAHIGGFFSGFLLIGFFDISRKKLQTTI</sequence>
<name>A0A9P2W2H5_BARTA</name>
<evidence type="ECO:0000256" key="4">
    <source>
        <dbReference type="ARBA" id="ARBA00022801"/>
    </source>
</evidence>
<feature type="transmembrane region" description="Helical" evidence="7">
    <location>
        <begin position="215"/>
        <end position="235"/>
    </location>
</feature>
<dbReference type="OrthoDB" id="9797190at2"/>
<evidence type="ECO:0000313" key="10">
    <source>
        <dbReference type="Proteomes" id="UP000002648"/>
    </source>
</evidence>
<feature type="transmembrane region" description="Helical" evidence="7">
    <location>
        <begin position="21"/>
        <end position="46"/>
    </location>
</feature>
<dbReference type="InterPro" id="IPR022764">
    <property type="entry name" value="Peptidase_S54_rhomboid_dom"/>
</dbReference>